<dbReference type="GO" id="GO:0003682">
    <property type="term" value="F:chromatin binding"/>
    <property type="evidence" value="ECO:0007669"/>
    <property type="project" value="TreeGrafter"/>
</dbReference>
<dbReference type="GO" id="GO:0003677">
    <property type="term" value="F:DNA binding"/>
    <property type="evidence" value="ECO:0007669"/>
    <property type="project" value="UniProtKB-KW"/>
</dbReference>
<dbReference type="STRING" id="73230.A0A2B7ZNL3"/>
<dbReference type="InterPro" id="IPR029003">
    <property type="entry name" value="CENP-S/Mhf1"/>
</dbReference>
<dbReference type="InterPro" id="IPR009072">
    <property type="entry name" value="Histone-fold"/>
</dbReference>
<dbReference type="GO" id="GO:0006281">
    <property type="term" value="P:DNA repair"/>
    <property type="evidence" value="ECO:0007669"/>
    <property type="project" value="UniProtKB-KW"/>
</dbReference>
<name>A0A2B7ZNL3_9EURO</name>
<accession>A0A2B7ZNL3</accession>
<evidence type="ECO:0008006" key="7">
    <source>
        <dbReference type="Google" id="ProtNLM"/>
    </source>
</evidence>
<keyword evidence="3" id="KW-0238">DNA-binding</keyword>
<dbReference type="GO" id="GO:0031297">
    <property type="term" value="P:replication fork processing"/>
    <property type="evidence" value="ECO:0007669"/>
    <property type="project" value="TreeGrafter"/>
</dbReference>
<gene>
    <name evidence="5" type="ORF">GX50_02585</name>
</gene>
<organism evidence="5 6">
    <name type="scientific">[Emmonsia] crescens</name>
    <dbReference type="NCBI Taxonomy" id="73230"/>
    <lineage>
        <taxon>Eukaryota</taxon>
        <taxon>Fungi</taxon>
        <taxon>Dikarya</taxon>
        <taxon>Ascomycota</taxon>
        <taxon>Pezizomycotina</taxon>
        <taxon>Eurotiomycetes</taxon>
        <taxon>Eurotiomycetidae</taxon>
        <taxon>Onygenales</taxon>
        <taxon>Ajellomycetaceae</taxon>
        <taxon>Emergomyces</taxon>
    </lineage>
</organism>
<dbReference type="CDD" id="cd22919">
    <property type="entry name" value="HFD_CENP-S"/>
    <property type="match status" value="1"/>
</dbReference>
<reference evidence="5 6" key="1">
    <citation type="submission" date="2017-10" db="EMBL/GenBank/DDBJ databases">
        <title>Comparative genomics in systemic dimorphic fungi from Ajellomycetaceae.</title>
        <authorList>
            <person name="Munoz J.F."/>
            <person name="Mcewen J.G."/>
            <person name="Clay O.K."/>
            <person name="Cuomo C.A."/>
        </authorList>
    </citation>
    <scope>NUCLEOTIDE SEQUENCE [LARGE SCALE GENOMIC DNA]</scope>
    <source>
        <strain evidence="5 6">UAMH4076</strain>
    </source>
</reference>
<keyword evidence="2" id="KW-0227">DNA damage</keyword>
<evidence type="ECO:0000313" key="6">
    <source>
        <dbReference type="Proteomes" id="UP000226031"/>
    </source>
</evidence>
<dbReference type="AlphaFoldDB" id="A0A2B7ZNL3"/>
<dbReference type="GO" id="GO:0071821">
    <property type="term" value="C:FANCM-MHF complex"/>
    <property type="evidence" value="ECO:0007669"/>
    <property type="project" value="InterPro"/>
</dbReference>
<dbReference type="EMBL" id="PDND01000037">
    <property type="protein sequence ID" value="PGH34602.1"/>
    <property type="molecule type" value="Genomic_DNA"/>
</dbReference>
<dbReference type="Proteomes" id="UP000226031">
    <property type="component" value="Unassembled WGS sequence"/>
</dbReference>
<proteinExistence type="inferred from homology"/>
<dbReference type="Gene3D" id="1.10.20.10">
    <property type="entry name" value="Histone, subunit A"/>
    <property type="match status" value="1"/>
</dbReference>
<dbReference type="Pfam" id="PF15630">
    <property type="entry name" value="CENP-S"/>
    <property type="match status" value="1"/>
</dbReference>
<dbReference type="GO" id="GO:0000712">
    <property type="term" value="P:resolution of meiotic recombination intermediates"/>
    <property type="evidence" value="ECO:0007669"/>
    <property type="project" value="TreeGrafter"/>
</dbReference>
<comment type="similarity">
    <text evidence="1">Belongs to the TAF9 family. CENP-S/MHF1 subfamily.</text>
</comment>
<dbReference type="SUPFAM" id="SSF47113">
    <property type="entry name" value="Histone-fold"/>
    <property type="match status" value="1"/>
</dbReference>
<protein>
    <recommendedName>
        <fullName evidence="7">Centromere protein S</fullName>
    </recommendedName>
</protein>
<comment type="caution">
    <text evidence="5">The sequence shown here is derived from an EMBL/GenBank/DDBJ whole genome shotgun (WGS) entry which is preliminary data.</text>
</comment>
<evidence type="ECO:0000256" key="1">
    <source>
        <dbReference type="ARBA" id="ARBA00006612"/>
    </source>
</evidence>
<dbReference type="VEuPathDB" id="FungiDB:EMCG_07460"/>
<keyword evidence="4" id="KW-0234">DNA repair</keyword>
<dbReference type="PANTHER" id="PTHR22980">
    <property type="entry name" value="CORTISTATIN"/>
    <property type="match status" value="1"/>
</dbReference>
<evidence type="ECO:0000256" key="2">
    <source>
        <dbReference type="ARBA" id="ARBA00022763"/>
    </source>
</evidence>
<dbReference type="GO" id="GO:0046982">
    <property type="term" value="F:protein heterodimerization activity"/>
    <property type="evidence" value="ECO:0007669"/>
    <property type="project" value="InterPro"/>
</dbReference>
<evidence type="ECO:0000256" key="4">
    <source>
        <dbReference type="ARBA" id="ARBA00023204"/>
    </source>
</evidence>
<sequence length="184" mass="20026">MAEQANDAVALEERLKSALWLAIGRIVDDETIKLGVDATPQFIGALTEMVWAQIETVGQDLEAFAKHAGRSTINLSDVMLLARRNEGLESILRAFVEQEQSKEQPTRSRSGTVVELENEPAHDTAGITALGTSARQANSRFAIGYDGKSSWSDGHPINAEFTNAVTVNVIRLGHIYSQEEFTAG</sequence>
<evidence type="ECO:0000256" key="3">
    <source>
        <dbReference type="ARBA" id="ARBA00023125"/>
    </source>
</evidence>
<evidence type="ECO:0000313" key="5">
    <source>
        <dbReference type="EMBL" id="PGH34602.1"/>
    </source>
</evidence>
<keyword evidence="6" id="KW-1185">Reference proteome</keyword>
<dbReference type="PANTHER" id="PTHR22980:SF0">
    <property type="entry name" value="CENTROMERE PROTEIN S"/>
    <property type="match status" value="1"/>
</dbReference>